<dbReference type="STRING" id="573370.DMR_32340"/>
<dbReference type="HOGENOM" id="CLU_1632734_0_0_7"/>
<gene>
    <name evidence="2" type="ordered locus">DMR_32340</name>
</gene>
<evidence type="ECO:0000313" key="2">
    <source>
        <dbReference type="EMBL" id="BAH76725.1"/>
    </source>
</evidence>
<proteinExistence type="predicted"/>
<accession>C4XJH5</accession>
<dbReference type="AlphaFoldDB" id="C4XJH5"/>
<dbReference type="Proteomes" id="UP000009071">
    <property type="component" value="Chromosome"/>
</dbReference>
<evidence type="ECO:0000256" key="1">
    <source>
        <dbReference type="SAM" id="MobiDB-lite"/>
    </source>
</evidence>
<sequence>MVNARRQKSTDALLSQRKSSEFIIYTYHKERTTMKAQMKTQTCILCGKDYQPRCAKSYFCLECYLNDYLPNKHKYSIGDFEDGLYSLLTKKYYERFWGRRPGESGSDTSNGINHKSPTEIQTESNKKIENDDFRIKCTKSPSPEYAHKRLVDAICSKMTYVP</sequence>
<evidence type="ECO:0000313" key="3">
    <source>
        <dbReference type="Proteomes" id="UP000009071"/>
    </source>
</evidence>
<organism evidence="2 3">
    <name type="scientific">Solidesulfovibrio magneticus (strain ATCC 700980 / DSM 13731 / RS-1)</name>
    <name type="common">Desulfovibrio magneticus</name>
    <dbReference type="NCBI Taxonomy" id="573370"/>
    <lineage>
        <taxon>Bacteria</taxon>
        <taxon>Pseudomonadati</taxon>
        <taxon>Thermodesulfobacteriota</taxon>
        <taxon>Desulfovibrionia</taxon>
        <taxon>Desulfovibrionales</taxon>
        <taxon>Desulfovibrionaceae</taxon>
        <taxon>Solidesulfovibrio</taxon>
    </lineage>
</organism>
<dbReference type="KEGG" id="dma:DMR_32340"/>
<feature type="compositionally biased region" description="Polar residues" evidence="1">
    <location>
        <begin position="105"/>
        <end position="123"/>
    </location>
</feature>
<name>C4XJH5_SOLM1</name>
<protein>
    <submittedName>
        <fullName evidence="2">Uncharacterized protein</fullName>
    </submittedName>
</protein>
<feature type="region of interest" description="Disordered" evidence="1">
    <location>
        <begin position="102"/>
        <end position="125"/>
    </location>
</feature>
<keyword evidence="3" id="KW-1185">Reference proteome</keyword>
<reference evidence="2 3" key="1">
    <citation type="journal article" date="2009" name="Genome Res.">
        <title>Whole genome sequence of Desulfovibrio magneticus strain RS-1 revealed common gene clusters in magnetotactic bacteria.</title>
        <authorList>
            <person name="Nakazawa H."/>
            <person name="Arakaki A."/>
            <person name="Narita-Yamada S."/>
            <person name="Yashiro I."/>
            <person name="Jinno K."/>
            <person name="Aoki N."/>
            <person name="Tsuruyama A."/>
            <person name="Okamura Y."/>
            <person name="Tanikawa S."/>
            <person name="Fujita N."/>
            <person name="Takeyama H."/>
            <person name="Matsunaga T."/>
        </authorList>
    </citation>
    <scope>NUCLEOTIDE SEQUENCE [LARGE SCALE GENOMIC DNA]</scope>
    <source>
        <strain evidence="3">ATCC 700980 / DSM 13731 / RS-1</strain>
    </source>
</reference>
<dbReference type="EMBL" id="AP010904">
    <property type="protein sequence ID" value="BAH76725.1"/>
    <property type="molecule type" value="Genomic_DNA"/>
</dbReference>